<gene>
    <name evidence="1" type="ORF">SPACI_014600</name>
</gene>
<protein>
    <recommendedName>
        <fullName evidence="3">DUF960 domain-containing protein</fullName>
    </recommendedName>
</protein>
<reference evidence="1" key="1">
    <citation type="submission" date="2024-05" db="EMBL/GenBank/DDBJ databases">
        <title>Isolation and characterization of Sporomusa carbonis sp. nov., a carboxydotrophic hydrogenogen in the genus of Sporomusa isolated from a charcoal burning pile.</title>
        <authorList>
            <person name="Boeer T."/>
            <person name="Rosenbaum F."/>
            <person name="Eysell L."/>
            <person name="Mueller V."/>
            <person name="Daniel R."/>
            <person name="Poehlein A."/>
        </authorList>
    </citation>
    <scope>NUCLEOTIDE SEQUENCE [LARGE SCALE GENOMIC DNA]</scope>
    <source>
        <strain evidence="1">DSM 3132</strain>
    </source>
</reference>
<evidence type="ECO:0000313" key="2">
    <source>
        <dbReference type="Proteomes" id="UP000216052"/>
    </source>
</evidence>
<dbReference type="EMBL" id="CP155571">
    <property type="protein sequence ID" value="XFO71445.1"/>
    <property type="molecule type" value="Genomic_DNA"/>
</dbReference>
<proteinExistence type="predicted"/>
<dbReference type="Pfam" id="PF06124">
    <property type="entry name" value="DUF960"/>
    <property type="match status" value="1"/>
</dbReference>
<name>A0ABZ3IZP7_SPOA4</name>
<evidence type="ECO:0000313" key="1">
    <source>
        <dbReference type="EMBL" id="XFO71445.1"/>
    </source>
</evidence>
<dbReference type="Proteomes" id="UP000216052">
    <property type="component" value="Chromosome"/>
</dbReference>
<organism evidence="1 2">
    <name type="scientific">Sporomusa acidovorans (strain ATCC 49682 / DSM 3132 / Mol)</name>
    <dbReference type="NCBI Taxonomy" id="1123286"/>
    <lineage>
        <taxon>Bacteria</taxon>
        <taxon>Bacillati</taxon>
        <taxon>Bacillota</taxon>
        <taxon>Negativicutes</taxon>
        <taxon>Selenomonadales</taxon>
        <taxon>Sporomusaceae</taxon>
        <taxon>Sporomusa</taxon>
    </lineage>
</organism>
<dbReference type="Gene3D" id="3.10.450.150">
    <property type="entry name" value="enterococcus faecalis protein"/>
    <property type="match status" value="1"/>
</dbReference>
<evidence type="ECO:0008006" key="3">
    <source>
        <dbReference type="Google" id="ProtNLM"/>
    </source>
</evidence>
<dbReference type="InterPro" id="IPR009303">
    <property type="entry name" value="DUF960"/>
</dbReference>
<accession>A0ABZ3IZP7</accession>
<keyword evidence="2" id="KW-1185">Reference proteome</keyword>
<sequence length="93" mass="10963">MITRGVADTIPPEVQMFLWSLLDELVAKMAEEPDYLQVFEFYGENGNQTIIHRQENPPYQAIYQFDKVVNPLQHKIYVIDDVEHCTMLLNDEY</sequence>